<dbReference type="GO" id="GO:0008652">
    <property type="term" value="P:amino acid biosynthetic process"/>
    <property type="evidence" value="ECO:0007669"/>
    <property type="project" value="UniProtKB-ARBA"/>
</dbReference>
<dbReference type="InterPro" id="IPR050571">
    <property type="entry name" value="Class-IV_PLP-Dep_Aminotrnsfr"/>
</dbReference>
<dbReference type="Gene3D" id="3.30.470.10">
    <property type="match status" value="1"/>
</dbReference>
<dbReference type="PANTHER" id="PTHR42743:SF11">
    <property type="entry name" value="AMINODEOXYCHORISMATE LYASE"/>
    <property type="match status" value="1"/>
</dbReference>
<gene>
    <name evidence="6" type="ORF">Z968_08085</name>
</gene>
<protein>
    <submittedName>
        <fullName evidence="6">4-amino-4-deoxychorismate lyase</fullName>
    </submittedName>
</protein>
<reference evidence="6 7" key="1">
    <citation type="submission" date="2014-01" db="EMBL/GenBank/DDBJ databases">
        <title>Plasmidome dynamics in the species complex Clostridium novyi sensu lato converts strains of independent lineages into distinctly different pathogens.</title>
        <authorList>
            <person name="Skarin H."/>
            <person name="Segerman B."/>
        </authorList>
    </citation>
    <scope>NUCLEOTIDE SEQUENCE [LARGE SCALE GENOMIC DNA]</scope>
    <source>
        <strain evidence="6 7">4552</strain>
    </source>
</reference>
<accession>A0A0A0I872</accession>
<comment type="cofactor">
    <cofactor evidence="1 5">
        <name>pyridoxal 5'-phosphate</name>
        <dbReference type="ChEBI" id="CHEBI:597326"/>
    </cofactor>
</comment>
<dbReference type="RefSeq" id="WP_039255461.1">
    <property type="nucleotide sequence ID" value="NZ_JENJ01000031.1"/>
</dbReference>
<evidence type="ECO:0000256" key="1">
    <source>
        <dbReference type="ARBA" id="ARBA00001933"/>
    </source>
</evidence>
<evidence type="ECO:0000313" key="6">
    <source>
        <dbReference type="EMBL" id="KGM95845.1"/>
    </source>
</evidence>
<dbReference type="GO" id="GO:0016829">
    <property type="term" value="F:lyase activity"/>
    <property type="evidence" value="ECO:0007669"/>
    <property type="project" value="UniProtKB-KW"/>
</dbReference>
<dbReference type="InterPro" id="IPR018300">
    <property type="entry name" value="Aminotrans_IV_CS"/>
</dbReference>
<keyword evidence="3 5" id="KW-0663">Pyridoxal phosphate</keyword>
<dbReference type="FunFam" id="3.20.10.10:FF:000002">
    <property type="entry name" value="D-alanine aminotransferase"/>
    <property type="match status" value="1"/>
</dbReference>
<dbReference type="Gene3D" id="3.20.10.10">
    <property type="entry name" value="D-amino Acid Aminotransferase, subunit A, domain 2"/>
    <property type="match status" value="1"/>
</dbReference>
<dbReference type="PANTHER" id="PTHR42743">
    <property type="entry name" value="AMINO-ACID AMINOTRANSFERASE"/>
    <property type="match status" value="1"/>
</dbReference>
<organism evidence="6 7">
    <name type="scientific">Clostridium novyi A str. 4552</name>
    <dbReference type="NCBI Taxonomy" id="1444289"/>
    <lineage>
        <taxon>Bacteria</taxon>
        <taxon>Bacillati</taxon>
        <taxon>Bacillota</taxon>
        <taxon>Clostridia</taxon>
        <taxon>Eubacteriales</taxon>
        <taxon>Clostridiaceae</taxon>
        <taxon>Clostridium</taxon>
    </lineage>
</organism>
<name>A0A0A0I872_CLONO</name>
<evidence type="ECO:0000256" key="3">
    <source>
        <dbReference type="ARBA" id="ARBA00022898"/>
    </source>
</evidence>
<dbReference type="SUPFAM" id="SSF56752">
    <property type="entry name" value="D-aminoacid aminotransferase-like PLP-dependent enzymes"/>
    <property type="match status" value="1"/>
</dbReference>
<proteinExistence type="inferred from homology"/>
<dbReference type="PROSITE" id="PS00770">
    <property type="entry name" value="AA_TRANSFER_CLASS_4"/>
    <property type="match status" value="1"/>
</dbReference>
<evidence type="ECO:0000256" key="5">
    <source>
        <dbReference type="RuleBase" id="RU004516"/>
    </source>
</evidence>
<dbReference type="InterPro" id="IPR036038">
    <property type="entry name" value="Aminotransferase-like"/>
</dbReference>
<comment type="similarity">
    <text evidence="2 4">Belongs to the class-IV pyridoxal-phosphate-dependent aminotransferase family.</text>
</comment>
<dbReference type="EMBL" id="JENJ01000031">
    <property type="protein sequence ID" value="KGM95845.1"/>
    <property type="molecule type" value="Genomic_DNA"/>
</dbReference>
<dbReference type="Proteomes" id="UP000030012">
    <property type="component" value="Unassembled WGS sequence"/>
</dbReference>
<evidence type="ECO:0000256" key="4">
    <source>
        <dbReference type="RuleBase" id="RU004106"/>
    </source>
</evidence>
<evidence type="ECO:0000256" key="2">
    <source>
        <dbReference type="ARBA" id="ARBA00009320"/>
    </source>
</evidence>
<dbReference type="AlphaFoldDB" id="A0A0A0I872"/>
<dbReference type="GO" id="GO:0046394">
    <property type="term" value="P:carboxylic acid biosynthetic process"/>
    <property type="evidence" value="ECO:0007669"/>
    <property type="project" value="UniProtKB-ARBA"/>
</dbReference>
<dbReference type="OrthoDB" id="9805628at2"/>
<dbReference type="InterPro" id="IPR043132">
    <property type="entry name" value="BCAT-like_C"/>
</dbReference>
<keyword evidence="6" id="KW-0456">Lyase</keyword>
<comment type="caution">
    <text evidence="6">The sequence shown here is derived from an EMBL/GenBank/DDBJ whole genome shotgun (WGS) entry which is preliminary data.</text>
</comment>
<sequence length="269" mass="31523">MDVSINGKIINLKKLYIDINGQGLNYGYGLFETLKFVNKKIFFWNEHFERFAKGCTELNMNLIYDKHEIEEYLNKLIVLSHTYCGALKILYIKNNNKYDLIIIVKENTYTKEMYEDGFKICFASSRKNPDSKLTYIKSNNYLENVLEKDIALKKNYNEAIFLNTNNYISEGSYTNIFFIKNNKLYTPDISCGLLPGIMREKVISLINKLSFKLEVSSFNMEALINADEVFLTNSLMEIMPVSKIESKSFDLNNNKITKLLRKEFQKLYY</sequence>
<dbReference type="InterPro" id="IPR043131">
    <property type="entry name" value="BCAT-like_N"/>
</dbReference>
<evidence type="ECO:0000313" key="7">
    <source>
        <dbReference type="Proteomes" id="UP000030012"/>
    </source>
</evidence>
<dbReference type="GO" id="GO:0005829">
    <property type="term" value="C:cytosol"/>
    <property type="evidence" value="ECO:0007669"/>
    <property type="project" value="TreeGrafter"/>
</dbReference>
<dbReference type="CDD" id="cd00449">
    <property type="entry name" value="PLPDE_IV"/>
    <property type="match status" value="1"/>
</dbReference>
<dbReference type="InterPro" id="IPR001544">
    <property type="entry name" value="Aminotrans_IV"/>
</dbReference>
<dbReference type="Pfam" id="PF01063">
    <property type="entry name" value="Aminotran_4"/>
    <property type="match status" value="1"/>
</dbReference>